<dbReference type="AlphaFoldDB" id="A0A1C4WMD4"/>
<sequence>MGIDGPPPAGTPGRVRVRAVYPGSFDPFTPGHLDVVNRARTLFDEVVVLVAVNSSKNPGVDEQERAAAVRAVLPAGWTSVTVATWRGLTSAYCLRHQVGVIVRGVRNTTDLQVECRLAAMNQSLGVPTVFLPAQPELAAMSSTAVRTLGERLPRSG</sequence>
<dbReference type="Pfam" id="PF01467">
    <property type="entry name" value="CTP_transf_like"/>
    <property type="match status" value="1"/>
</dbReference>
<dbReference type="Gene3D" id="3.40.50.620">
    <property type="entry name" value="HUPs"/>
    <property type="match status" value="1"/>
</dbReference>
<proteinExistence type="inferred from homology"/>
<keyword evidence="7 9" id="KW-0173">Coenzyme A biosynthesis</keyword>
<feature type="binding site" evidence="9">
    <location>
        <position position="114"/>
    </location>
    <ligand>
        <name>ATP</name>
        <dbReference type="ChEBI" id="CHEBI:30616"/>
    </ligand>
</feature>
<dbReference type="EMBL" id="FMCU01000003">
    <property type="protein sequence ID" value="SCE97362.1"/>
    <property type="molecule type" value="Genomic_DNA"/>
</dbReference>
<feature type="binding site" evidence="9">
    <location>
        <position position="89"/>
    </location>
    <ligand>
        <name>substrate</name>
    </ligand>
</feature>
<comment type="subunit">
    <text evidence="9">Homohexamer.</text>
</comment>
<evidence type="ECO:0000256" key="9">
    <source>
        <dbReference type="HAMAP-Rule" id="MF_00151"/>
    </source>
</evidence>
<dbReference type="InterPro" id="IPR004821">
    <property type="entry name" value="Cyt_trans-like"/>
</dbReference>
<dbReference type="NCBIfam" id="TIGR01510">
    <property type="entry name" value="coaD_prev_kdtB"/>
    <property type="match status" value="1"/>
</dbReference>
<evidence type="ECO:0000256" key="8">
    <source>
        <dbReference type="ARBA" id="ARBA00029346"/>
    </source>
</evidence>
<dbReference type="PANTHER" id="PTHR21342">
    <property type="entry name" value="PHOSPHOPANTETHEINE ADENYLYLTRANSFERASE"/>
    <property type="match status" value="1"/>
</dbReference>
<feature type="binding site" evidence="9">
    <location>
        <begin position="104"/>
        <end position="106"/>
    </location>
    <ligand>
        <name>ATP</name>
        <dbReference type="ChEBI" id="CHEBI:30616"/>
    </ligand>
</feature>
<evidence type="ECO:0000256" key="5">
    <source>
        <dbReference type="ARBA" id="ARBA00022840"/>
    </source>
</evidence>
<dbReference type="GO" id="GO:0005737">
    <property type="term" value="C:cytoplasm"/>
    <property type="evidence" value="ECO:0007669"/>
    <property type="project" value="UniProtKB-SubCell"/>
</dbReference>
<dbReference type="UniPathway" id="UPA00241">
    <property type="reaction ID" value="UER00355"/>
</dbReference>
<dbReference type="GO" id="GO:0015937">
    <property type="term" value="P:coenzyme A biosynthetic process"/>
    <property type="evidence" value="ECO:0007669"/>
    <property type="project" value="UniProtKB-UniRule"/>
</dbReference>
<dbReference type="PRINTS" id="PR01020">
    <property type="entry name" value="LPSBIOSNTHSS"/>
</dbReference>
<evidence type="ECO:0000256" key="1">
    <source>
        <dbReference type="ARBA" id="ARBA00022490"/>
    </source>
</evidence>
<keyword evidence="6 9" id="KW-0460">Magnesium</keyword>
<feature type="binding site" evidence="9">
    <location>
        <position position="56"/>
    </location>
    <ligand>
        <name>substrate</name>
    </ligand>
</feature>
<evidence type="ECO:0000256" key="4">
    <source>
        <dbReference type="ARBA" id="ARBA00022741"/>
    </source>
</evidence>
<evidence type="ECO:0000256" key="7">
    <source>
        <dbReference type="ARBA" id="ARBA00022993"/>
    </source>
</evidence>
<dbReference type="PANTHER" id="PTHR21342:SF1">
    <property type="entry name" value="PHOSPHOPANTETHEINE ADENYLYLTRANSFERASE"/>
    <property type="match status" value="1"/>
</dbReference>
<feature type="domain" description="Cytidyltransferase-like" evidence="10">
    <location>
        <begin position="20"/>
        <end position="147"/>
    </location>
</feature>
<comment type="cofactor">
    <cofactor evidence="9">
        <name>Mg(2+)</name>
        <dbReference type="ChEBI" id="CHEBI:18420"/>
    </cofactor>
</comment>
<feature type="binding site" evidence="9">
    <location>
        <position position="24"/>
    </location>
    <ligand>
        <name>substrate</name>
    </ligand>
</feature>
<dbReference type="EC" id="2.7.7.3" evidence="9"/>
<protein>
    <recommendedName>
        <fullName evidence="9">Phosphopantetheine adenylyltransferase</fullName>
        <ecNumber evidence="9">2.7.7.3</ecNumber>
    </recommendedName>
    <alternativeName>
        <fullName evidence="9">Dephospho-CoA pyrophosphorylase</fullName>
    </alternativeName>
    <alternativeName>
        <fullName evidence="9">Pantetheine-phosphate adenylyltransferase</fullName>
        <shortName evidence="9">PPAT</shortName>
    </alternativeName>
</protein>
<evidence type="ECO:0000256" key="6">
    <source>
        <dbReference type="ARBA" id="ARBA00022842"/>
    </source>
</evidence>
<reference evidence="12" key="1">
    <citation type="submission" date="2016-06" db="EMBL/GenBank/DDBJ databases">
        <authorList>
            <person name="Varghese N."/>
            <person name="Submissions Spin"/>
        </authorList>
    </citation>
    <scope>NUCLEOTIDE SEQUENCE [LARGE SCALE GENOMIC DNA]</scope>
    <source>
        <strain evidence="12">DSM 44100</strain>
    </source>
</reference>
<comment type="catalytic activity">
    <reaction evidence="8 9">
        <text>(R)-4'-phosphopantetheine + ATP + H(+) = 3'-dephospho-CoA + diphosphate</text>
        <dbReference type="Rhea" id="RHEA:19801"/>
        <dbReference type="ChEBI" id="CHEBI:15378"/>
        <dbReference type="ChEBI" id="CHEBI:30616"/>
        <dbReference type="ChEBI" id="CHEBI:33019"/>
        <dbReference type="ChEBI" id="CHEBI:57328"/>
        <dbReference type="ChEBI" id="CHEBI:61723"/>
        <dbReference type="EC" id="2.7.7.3"/>
    </reaction>
</comment>
<dbReference type="HAMAP" id="MF_00151">
    <property type="entry name" value="PPAT_bact"/>
    <property type="match status" value="1"/>
</dbReference>
<organism evidence="11 12">
    <name type="scientific">Micromonospora matsumotoense</name>
    <dbReference type="NCBI Taxonomy" id="121616"/>
    <lineage>
        <taxon>Bacteria</taxon>
        <taxon>Bacillati</taxon>
        <taxon>Actinomycetota</taxon>
        <taxon>Actinomycetes</taxon>
        <taxon>Micromonosporales</taxon>
        <taxon>Micromonosporaceae</taxon>
        <taxon>Micromonospora</taxon>
    </lineage>
</organism>
<dbReference type="SUPFAM" id="SSF52374">
    <property type="entry name" value="Nucleotidylyl transferase"/>
    <property type="match status" value="1"/>
</dbReference>
<feature type="site" description="Transition state stabilizer" evidence="9">
    <location>
        <position position="32"/>
    </location>
</feature>
<name>A0A1C4WMD4_9ACTN</name>
<keyword evidence="2 9" id="KW-0808">Transferase</keyword>
<feature type="binding site" evidence="9">
    <location>
        <position position="103"/>
    </location>
    <ligand>
        <name>substrate</name>
    </ligand>
</feature>
<comment type="similarity">
    <text evidence="9">Belongs to the bacterial CoaD family.</text>
</comment>
<comment type="subcellular location">
    <subcellularLocation>
        <location evidence="9">Cytoplasm</location>
    </subcellularLocation>
</comment>
<dbReference type="Proteomes" id="UP000198797">
    <property type="component" value="Unassembled WGS sequence"/>
</dbReference>
<dbReference type="STRING" id="121616.GA0070216_103454"/>
<evidence type="ECO:0000256" key="3">
    <source>
        <dbReference type="ARBA" id="ARBA00022695"/>
    </source>
</evidence>
<feature type="binding site" evidence="9">
    <location>
        <begin position="24"/>
        <end position="25"/>
    </location>
    <ligand>
        <name>ATP</name>
        <dbReference type="ChEBI" id="CHEBI:30616"/>
    </ligand>
</feature>
<dbReference type="OrthoDB" id="9806661at2"/>
<keyword evidence="3 9" id="KW-0548">Nucleotidyltransferase</keyword>
<feature type="binding site" evidence="9">
    <location>
        <begin position="137"/>
        <end position="143"/>
    </location>
    <ligand>
        <name>ATP</name>
        <dbReference type="ChEBI" id="CHEBI:30616"/>
    </ligand>
</feature>
<dbReference type="RefSeq" id="WP_091242230.1">
    <property type="nucleotide sequence ID" value="NZ_FMCU01000003.1"/>
</dbReference>
<keyword evidence="12" id="KW-1185">Reference proteome</keyword>
<evidence type="ECO:0000313" key="12">
    <source>
        <dbReference type="Proteomes" id="UP000198797"/>
    </source>
</evidence>
<comment type="pathway">
    <text evidence="9">Cofactor biosynthesis; coenzyme A biosynthesis; CoA from (R)-pantothenate: step 4/5.</text>
</comment>
<comment type="function">
    <text evidence="9">Reversibly transfers an adenylyl group from ATP to 4'-phosphopantetheine, yielding dephospho-CoA (dPCoA) and pyrophosphate.</text>
</comment>
<dbReference type="NCBIfam" id="TIGR00125">
    <property type="entry name" value="cyt_tran_rel"/>
    <property type="match status" value="1"/>
</dbReference>
<keyword evidence="4 9" id="KW-0547">Nucleotide-binding</keyword>
<gene>
    <name evidence="9" type="primary">coaD</name>
    <name evidence="11" type="ORF">GA0070216_103454</name>
</gene>
<keyword evidence="5 9" id="KW-0067">ATP-binding</keyword>
<evidence type="ECO:0000259" key="10">
    <source>
        <dbReference type="Pfam" id="PF01467"/>
    </source>
</evidence>
<accession>A0A1C4WMD4</accession>
<feature type="binding site" evidence="9">
    <location>
        <position position="32"/>
    </location>
    <ligand>
        <name>ATP</name>
        <dbReference type="ChEBI" id="CHEBI:30616"/>
    </ligand>
</feature>
<evidence type="ECO:0000313" key="11">
    <source>
        <dbReference type="EMBL" id="SCE97362.1"/>
    </source>
</evidence>
<dbReference type="InterPro" id="IPR001980">
    <property type="entry name" value="PPAT"/>
</dbReference>
<dbReference type="GO" id="GO:0004595">
    <property type="term" value="F:pantetheine-phosphate adenylyltransferase activity"/>
    <property type="evidence" value="ECO:0007669"/>
    <property type="project" value="UniProtKB-UniRule"/>
</dbReference>
<dbReference type="InterPro" id="IPR014729">
    <property type="entry name" value="Rossmann-like_a/b/a_fold"/>
</dbReference>
<evidence type="ECO:0000256" key="2">
    <source>
        <dbReference type="ARBA" id="ARBA00022679"/>
    </source>
</evidence>
<keyword evidence="1 9" id="KW-0963">Cytoplasm</keyword>
<dbReference type="GO" id="GO:0005524">
    <property type="term" value="F:ATP binding"/>
    <property type="evidence" value="ECO:0007669"/>
    <property type="project" value="UniProtKB-KW"/>
</dbReference>